<evidence type="ECO:0000313" key="2">
    <source>
        <dbReference type="EMBL" id="HHI96602.1"/>
    </source>
</evidence>
<dbReference type="InterPro" id="IPR004435">
    <property type="entry name" value="MobB_dom"/>
</dbReference>
<dbReference type="GO" id="GO:0006777">
    <property type="term" value="P:Mo-molybdopterin cofactor biosynthetic process"/>
    <property type="evidence" value="ECO:0007669"/>
    <property type="project" value="InterPro"/>
</dbReference>
<proteinExistence type="predicted"/>
<evidence type="ECO:0000259" key="1">
    <source>
        <dbReference type="Pfam" id="PF03205"/>
    </source>
</evidence>
<feature type="domain" description="Molybdopterin-guanine dinucleotide biosynthesis protein B (MobB)" evidence="1">
    <location>
        <begin position="5"/>
        <end position="138"/>
    </location>
</feature>
<dbReference type="EMBL" id="DROK01000056">
    <property type="protein sequence ID" value="HHI96602.1"/>
    <property type="molecule type" value="Genomic_DNA"/>
</dbReference>
<dbReference type="AlphaFoldDB" id="A0A7V5U1X8"/>
<dbReference type="Gene3D" id="3.40.50.300">
    <property type="entry name" value="P-loop containing nucleotide triphosphate hydrolases"/>
    <property type="match status" value="1"/>
</dbReference>
<dbReference type="Pfam" id="PF03205">
    <property type="entry name" value="MobB"/>
    <property type="match status" value="1"/>
</dbReference>
<comment type="caution">
    <text evidence="2">The sequence shown here is derived from an EMBL/GenBank/DDBJ whole genome shotgun (WGS) entry which is preliminary data.</text>
</comment>
<dbReference type="GO" id="GO:0005525">
    <property type="term" value="F:GTP binding"/>
    <property type="evidence" value="ECO:0007669"/>
    <property type="project" value="InterPro"/>
</dbReference>
<name>A0A7V5U1X8_9BACT</name>
<dbReference type="PANTHER" id="PTHR40072">
    <property type="entry name" value="MOLYBDOPTERIN-GUANINE DINUCLEOTIDE BIOSYNTHESIS ADAPTER PROTEIN-RELATED"/>
    <property type="match status" value="1"/>
</dbReference>
<dbReference type="Proteomes" id="UP000886101">
    <property type="component" value="Unassembled WGS sequence"/>
</dbReference>
<sequence>MPFAVSFVGFHNTGKTTLLAAVAKELMARGLKVGALKSSKEERPHLERPGADTEIFWAAGVQKVAFWGAKEGLLRYHVPEKDDFSFWYYLNRFFPEEEIVLCEGFKKIRSLPKLEIVRPDGPEPLFAKGLPGLIAVISPQNLQTRLPVLPPDPKQIATFILERRPQRKAPATLLVDGKPVGLTRFVAKALAESVKGFVRTLRGVRDPKVIELRIDSFEDQG</sequence>
<dbReference type="InterPro" id="IPR027417">
    <property type="entry name" value="P-loop_NTPase"/>
</dbReference>
<gene>
    <name evidence="2" type="ORF">ENJ96_01985</name>
</gene>
<organism evidence="2">
    <name type="scientific">Thermodesulfatator atlanticus</name>
    <dbReference type="NCBI Taxonomy" id="501497"/>
    <lineage>
        <taxon>Bacteria</taxon>
        <taxon>Pseudomonadati</taxon>
        <taxon>Thermodesulfobacteriota</taxon>
        <taxon>Thermodesulfobacteria</taxon>
        <taxon>Thermodesulfobacteriales</taxon>
        <taxon>Thermodesulfatatoraceae</taxon>
        <taxon>Thermodesulfatator</taxon>
    </lineage>
</organism>
<dbReference type="SUPFAM" id="SSF52540">
    <property type="entry name" value="P-loop containing nucleoside triphosphate hydrolases"/>
    <property type="match status" value="1"/>
</dbReference>
<dbReference type="PANTHER" id="PTHR40072:SF1">
    <property type="entry name" value="MOLYBDOPTERIN-GUANINE DINUCLEOTIDE BIOSYNTHESIS ADAPTER PROTEIN"/>
    <property type="match status" value="1"/>
</dbReference>
<dbReference type="InterPro" id="IPR052539">
    <property type="entry name" value="MGD_biosynthesis_adapter"/>
</dbReference>
<accession>A0A7V5U1X8</accession>
<reference evidence="2" key="1">
    <citation type="journal article" date="2020" name="mSystems">
        <title>Genome- and Community-Level Interaction Insights into Carbon Utilization and Element Cycling Functions of Hydrothermarchaeota in Hydrothermal Sediment.</title>
        <authorList>
            <person name="Zhou Z."/>
            <person name="Liu Y."/>
            <person name="Xu W."/>
            <person name="Pan J."/>
            <person name="Luo Z.H."/>
            <person name="Li M."/>
        </authorList>
    </citation>
    <scope>NUCLEOTIDE SEQUENCE [LARGE SCALE GENOMIC DNA]</scope>
    <source>
        <strain evidence="2">HyVt-533</strain>
    </source>
</reference>
<protein>
    <recommendedName>
        <fullName evidence="1">Molybdopterin-guanine dinucleotide biosynthesis protein B (MobB) domain-containing protein</fullName>
    </recommendedName>
</protein>